<sequence length="227" mass="25501">MVHPVPGTVLKIPGMPDHCTVITDNQAKLFAVVILDKDVPVLCGNSFGMFAGKRTVRQPLKYSEIFSHPHLSGDAPHRTGRLSQSARSERDVVIEVIFGFRRRLRLRLRGLTSTVFRFCASFFRTGLRLWFRLRLTAELLPLFRLSLSTCGTSQHLHGARGLNKNFGDVTGDTVILPATGAKLTFDVDLRALAQIFTCHFRELAEQHHAMPFCLLPHLPRLFVTPAF</sequence>
<gene>
    <name evidence="1" type="ORF">pVir_46</name>
</gene>
<organism evidence="1">
    <name type="scientific">Escherichia coli Vir68</name>
    <dbReference type="NCBI Taxonomy" id="563770"/>
    <lineage>
        <taxon>Bacteria</taxon>
        <taxon>Pseudomonadati</taxon>
        <taxon>Pseudomonadota</taxon>
        <taxon>Gammaproteobacteria</taxon>
        <taxon>Enterobacterales</taxon>
        <taxon>Enterobacteriaceae</taxon>
        <taxon>Escherichia</taxon>
    </lineage>
</organism>
<name>C5ZZJ0_ECOLX</name>
<geneLocation type="plasmid" evidence="1">
    <name>pVir68</name>
</geneLocation>
<reference evidence="1" key="1">
    <citation type="journal article" date="2010" name="Vet. Microbiol.">
        <title>Pyrosequencing of the Vir plasmid of necrotoxigenic Escherichia coli.</title>
        <authorList>
            <person name="Johnson T.J."/>
            <person name="DebRoy C."/>
            <person name="Belton S."/>
            <person name="Williams M.L."/>
            <person name="Lawrence M."/>
            <person name="Nolan L.K."/>
            <person name="Thorsness J.L."/>
        </authorList>
    </citation>
    <scope>NUCLEOTIDE SEQUENCE [LARGE SCALE GENOMIC DNA]</scope>
    <source>
        <strain evidence="1">Vir68</strain>
        <plasmid evidence="1">pVir68</plasmid>
    </source>
</reference>
<evidence type="ECO:0000313" key="1">
    <source>
        <dbReference type="EMBL" id="ACT33506.1"/>
    </source>
</evidence>
<accession>C5ZZJ0</accession>
<dbReference type="AlphaFoldDB" id="C5ZZJ0"/>
<protein>
    <submittedName>
        <fullName evidence="1">Uncharacterized protein</fullName>
    </submittedName>
</protein>
<proteinExistence type="predicted"/>
<dbReference type="EMBL" id="CP001162">
    <property type="protein sequence ID" value="ACT33506.1"/>
    <property type="molecule type" value="Genomic_DNA"/>
</dbReference>
<keyword evidence="1" id="KW-0614">Plasmid</keyword>